<comment type="caution">
    <text evidence="2">The sequence shown here is derived from an EMBL/GenBank/DDBJ whole genome shotgun (WGS) entry which is preliminary data.</text>
</comment>
<name>A0A4Z2FGL7_9TELE</name>
<dbReference type="EMBL" id="SRLO01001222">
    <property type="protein sequence ID" value="TNN40060.1"/>
    <property type="molecule type" value="Genomic_DNA"/>
</dbReference>
<evidence type="ECO:0000313" key="3">
    <source>
        <dbReference type="Proteomes" id="UP000314294"/>
    </source>
</evidence>
<dbReference type="Proteomes" id="UP000314294">
    <property type="component" value="Unassembled WGS sequence"/>
</dbReference>
<reference evidence="2 3" key="1">
    <citation type="submission" date="2019-03" db="EMBL/GenBank/DDBJ databases">
        <title>First draft genome of Liparis tanakae, snailfish: a comprehensive survey of snailfish specific genes.</title>
        <authorList>
            <person name="Kim W."/>
            <person name="Song I."/>
            <person name="Jeong J.-H."/>
            <person name="Kim D."/>
            <person name="Kim S."/>
            <person name="Ryu S."/>
            <person name="Song J.Y."/>
            <person name="Lee S.K."/>
        </authorList>
    </citation>
    <scope>NUCLEOTIDE SEQUENCE [LARGE SCALE GENOMIC DNA]</scope>
    <source>
        <tissue evidence="2">Muscle</tissue>
    </source>
</reference>
<keyword evidence="3" id="KW-1185">Reference proteome</keyword>
<sequence length="158" mass="17701">METQRVMGGALWAHVDDFRAHIDNFRAQVDDFRAQVDDFRAHIDGFGPYRRLWPTWMTLGHAAHVDDEDKEEGGRYSCGSRDGYIGGREKMTSVQVGRYEDKKSLEQTKAASGSQRDGKVRTKLPVLLPHRVPAGSAAAALIQMRGTTRTAPCTIWLI</sequence>
<proteinExistence type="predicted"/>
<gene>
    <name evidence="2" type="ORF">EYF80_049774</name>
</gene>
<feature type="region of interest" description="Disordered" evidence="1">
    <location>
        <begin position="98"/>
        <end position="120"/>
    </location>
</feature>
<organism evidence="2 3">
    <name type="scientific">Liparis tanakae</name>
    <name type="common">Tanaka's snailfish</name>
    <dbReference type="NCBI Taxonomy" id="230148"/>
    <lineage>
        <taxon>Eukaryota</taxon>
        <taxon>Metazoa</taxon>
        <taxon>Chordata</taxon>
        <taxon>Craniata</taxon>
        <taxon>Vertebrata</taxon>
        <taxon>Euteleostomi</taxon>
        <taxon>Actinopterygii</taxon>
        <taxon>Neopterygii</taxon>
        <taxon>Teleostei</taxon>
        <taxon>Neoteleostei</taxon>
        <taxon>Acanthomorphata</taxon>
        <taxon>Eupercaria</taxon>
        <taxon>Perciformes</taxon>
        <taxon>Cottioidei</taxon>
        <taxon>Cottales</taxon>
        <taxon>Liparidae</taxon>
        <taxon>Liparis</taxon>
    </lineage>
</organism>
<evidence type="ECO:0000256" key="1">
    <source>
        <dbReference type="SAM" id="MobiDB-lite"/>
    </source>
</evidence>
<dbReference type="AlphaFoldDB" id="A0A4Z2FGL7"/>
<evidence type="ECO:0000313" key="2">
    <source>
        <dbReference type="EMBL" id="TNN40060.1"/>
    </source>
</evidence>
<accession>A0A4Z2FGL7</accession>
<protein>
    <submittedName>
        <fullName evidence="2">Uncharacterized protein</fullName>
    </submittedName>
</protein>